<dbReference type="EMBL" id="DPVG01000190">
    <property type="protein sequence ID" value="HCK24164.1"/>
    <property type="molecule type" value="Genomic_DNA"/>
</dbReference>
<keyword evidence="5" id="KW-0406">Ion transport</keyword>
<keyword evidence="7" id="KW-0869">Chloride channel</keyword>
<evidence type="ECO:0000256" key="1">
    <source>
        <dbReference type="ARBA" id="ARBA00004141"/>
    </source>
</evidence>
<feature type="transmembrane region" description="Helical" evidence="10">
    <location>
        <begin position="160"/>
        <end position="187"/>
    </location>
</feature>
<keyword evidence="6 10" id="KW-0472">Membrane</keyword>
<sequence>MMEKINIGIIQRFIIWRENEIQEKHFILMLSFLVGLFTAFAALILKYLIHLIQNFLTDNFDSTEANYLYLVYPVVGIFLAGLFVRNIVKDDISHGVTKILYAISRRQGRIKRHNIWSSTIASAITIGFGGSVGAEAPIVLTGSAIGSNLGSLFKMEQRTLMLLVGCGAAGAISGIFKAPIAGLVFTIEVLMIDLTMSSLLPLLITSVTAATVSYVVTGQEAMFKFHMDQP</sequence>
<evidence type="ECO:0000256" key="6">
    <source>
        <dbReference type="ARBA" id="ARBA00023136"/>
    </source>
</evidence>
<evidence type="ECO:0000256" key="2">
    <source>
        <dbReference type="ARBA" id="ARBA00022448"/>
    </source>
</evidence>
<feature type="transmembrane region" description="Helical" evidence="10">
    <location>
        <begin position="26"/>
        <end position="49"/>
    </location>
</feature>
<evidence type="ECO:0000256" key="9">
    <source>
        <dbReference type="ARBA" id="ARBA00023303"/>
    </source>
</evidence>
<dbReference type="Gene3D" id="1.10.3080.10">
    <property type="entry name" value="Clc chloride channel"/>
    <property type="match status" value="1"/>
</dbReference>
<evidence type="ECO:0000256" key="3">
    <source>
        <dbReference type="ARBA" id="ARBA00022692"/>
    </source>
</evidence>
<evidence type="ECO:0000256" key="5">
    <source>
        <dbReference type="ARBA" id="ARBA00023065"/>
    </source>
</evidence>
<evidence type="ECO:0000313" key="12">
    <source>
        <dbReference type="Proteomes" id="UP000263098"/>
    </source>
</evidence>
<keyword evidence="3 10" id="KW-0812">Transmembrane</keyword>
<organism evidence="11 12">
    <name type="scientific">Bacteroides graminisolvens</name>
    <dbReference type="NCBI Taxonomy" id="477666"/>
    <lineage>
        <taxon>Bacteria</taxon>
        <taxon>Pseudomonadati</taxon>
        <taxon>Bacteroidota</taxon>
        <taxon>Bacteroidia</taxon>
        <taxon>Bacteroidales</taxon>
        <taxon>Bacteroidaceae</taxon>
        <taxon>Bacteroides</taxon>
    </lineage>
</organism>
<dbReference type="SUPFAM" id="SSF81340">
    <property type="entry name" value="Clc chloride channel"/>
    <property type="match status" value="1"/>
</dbReference>
<dbReference type="PANTHER" id="PTHR43427:SF6">
    <property type="entry name" value="CHLORIDE CHANNEL PROTEIN CLC-E"/>
    <property type="match status" value="1"/>
</dbReference>
<gene>
    <name evidence="11" type="ORF">DHW31_05140</name>
</gene>
<dbReference type="GO" id="GO:0005254">
    <property type="term" value="F:chloride channel activity"/>
    <property type="evidence" value="ECO:0007669"/>
    <property type="project" value="UniProtKB-KW"/>
</dbReference>
<dbReference type="Pfam" id="PF00654">
    <property type="entry name" value="Voltage_CLC"/>
    <property type="match status" value="1"/>
</dbReference>
<feature type="transmembrane region" description="Helical" evidence="10">
    <location>
        <begin position="69"/>
        <end position="88"/>
    </location>
</feature>
<dbReference type="InterPro" id="IPR014743">
    <property type="entry name" value="Cl-channel_core"/>
</dbReference>
<feature type="transmembrane region" description="Helical" evidence="10">
    <location>
        <begin position="199"/>
        <end position="217"/>
    </location>
</feature>
<accession>A0A3D2SE90</accession>
<keyword evidence="2" id="KW-0813">Transport</keyword>
<evidence type="ECO:0000256" key="10">
    <source>
        <dbReference type="SAM" id="Phobius"/>
    </source>
</evidence>
<dbReference type="InterPro" id="IPR050368">
    <property type="entry name" value="ClC-type_chloride_channel"/>
</dbReference>
<keyword evidence="4 10" id="KW-1133">Transmembrane helix</keyword>
<name>A0A3D2SE90_9BACE</name>
<reference evidence="11 12" key="1">
    <citation type="journal article" date="2018" name="Nat. Biotechnol.">
        <title>A standardized bacterial taxonomy based on genome phylogeny substantially revises the tree of life.</title>
        <authorList>
            <person name="Parks D.H."/>
            <person name="Chuvochina M."/>
            <person name="Waite D.W."/>
            <person name="Rinke C."/>
            <person name="Skarshewski A."/>
            <person name="Chaumeil P.A."/>
            <person name="Hugenholtz P."/>
        </authorList>
    </citation>
    <scope>NUCLEOTIDE SEQUENCE [LARGE SCALE GENOMIC DNA]</scope>
    <source>
        <strain evidence="11">UBA9667</strain>
    </source>
</reference>
<dbReference type="PANTHER" id="PTHR43427">
    <property type="entry name" value="CHLORIDE CHANNEL PROTEIN CLC-E"/>
    <property type="match status" value="1"/>
</dbReference>
<dbReference type="CDD" id="cd00400">
    <property type="entry name" value="Voltage_gated_ClC"/>
    <property type="match status" value="1"/>
</dbReference>
<keyword evidence="9" id="KW-0407">Ion channel</keyword>
<comment type="caution">
    <text evidence="11">The sequence shown here is derived from an EMBL/GenBank/DDBJ whole genome shotgun (WGS) entry which is preliminary data.</text>
</comment>
<dbReference type="InterPro" id="IPR001807">
    <property type="entry name" value="ClC"/>
</dbReference>
<proteinExistence type="predicted"/>
<keyword evidence="8" id="KW-0868">Chloride</keyword>
<evidence type="ECO:0000256" key="4">
    <source>
        <dbReference type="ARBA" id="ARBA00022989"/>
    </source>
</evidence>
<evidence type="ECO:0000313" key="11">
    <source>
        <dbReference type="EMBL" id="HCK24164.1"/>
    </source>
</evidence>
<dbReference type="AlphaFoldDB" id="A0A3D2SE90"/>
<comment type="subcellular location">
    <subcellularLocation>
        <location evidence="1">Membrane</location>
        <topology evidence="1">Multi-pass membrane protein</topology>
    </subcellularLocation>
</comment>
<protein>
    <submittedName>
        <fullName evidence="11">Chloride channel protein</fullName>
    </submittedName>
</protein>
<evidence type="ECO:0000256" key="7">
    <source>
        <dbReference type="ARBA" id="ARBA00023173"/>
    </source>
</evidence>
<evidence type="ECO:0000256" key="8">
    <source>
        <dbReference type="ARBA" id="ARBA00023214"/>
    </source>
</evidence>
<feature type="non-terminal residue" evidence="11">
    <location>
        <position position="230"/>
    </location>
</feature>
<dbReference type="Proteomes" id="UP000263098">
    <property type="component" value="Unassembled WGS sequence"/>
</dbReference>
<dbReference type="GO" id="GO:0034707">
    <property type="term" value="C:chloride channel complex"/>
    <property type="evidence" value="ECO:0007669"/>
    <property type="project" value="UniProtKB-KW"/>
</dbReference>
<dbReference type="PRINTS" id="PR00762">
    <property type="entry name" value="CLCHANNEL"/>
</dbReference>